<dbReference type="InterPro" id="IPR042119">
    <property type="entry name" value="QueA_dom2"/>
</dbReference>
<dbReference type="GO" id="GO:0005737">
    <property type="term" value="C:cytoplasm"/>
    <property type="evidence" value="ECO:0007669"/>
    <property type="project" value="UniProtKB-SubCell"/>
</dbReference>
<name>T2G9G3_MEGG1</name>
<accession>T2G9G3</accession>
<dbReference type="NCBIfam" id="TIGR00113">
    <property type="entry name" value="queA"/>
    <property type="match status" value="1"/>
</dbReference>
<proteinExistence type="inferred from homology"/>
<comment type="subunit">
    <text evidence="5">Monomer.</text>
</comment>
<dbReference type="HOGENOM" id="CLU_039110_1_0_7"/>
<keyword evidence="7" id="KW-1185">Reference proteome</keyword>
<dbReference type="Gene3D" id="2.40.10.240">
    <property type="entry name" value="QueA-like"/>
    <property type="match status" value="1"/>
</dbReference>
<evidence type="ECO:0000313" key="6">
    <source>
        <dbReference type="EMBL" id="AGW12761.1"/>
    </source>
</evidence>
<keyword evidence="3 5" id="KW-0949">S-adenosyl-L-methionine</keyword>
<keyword evidence="6" id="KW-0413">Isomerase</keyword>
<dbReference type="OrthoDB" id="9805933at2"/>
<dbReference type="InterPro" id="IPR036100">
    <property type="entry name" value="QueA_sf"/>
</dbReference>
<gene>
    <name evidence="5 6" type="primary">queA</name>
    <name evidence="6" type="ORF">DGI_0868</name>
</gene>
<dbReference type="NCBIfam" id="NF001140">
    <property type="entry name" value="PRK00147.1"/>
    <property type="match status" value="1"/>
</dbReference>
<dbReference type="InterPro" id="IPR003699">
    <property type="entry name" value="QueA"/>
</dbReference>
<comment type="pathway">
    <text evidence="5">tRNA modification; tRNA-queuosine biosynthesis.</text>
</comment>
<dbReference type="RefSeq" id="WP_021759456.1">
    <property type="nucleotide sequence ID" value="NC_022444.1"/>
</dbReference>
<reference evidence="7" key="2">
    <citation type="submission" date="2013-07" db="EMBL/GenBank/DDBJ databases">
        <authorList>
            <person name="Morais-Silva F.O."/>
            <person name="Rezende A.M."/>
            <person name="Pimentel C."/>
            <person name="Resende D.M."/>
            <person name="Santos C.I."/>
            <person name="Clemente C."/>
            <person name="de Oliveira L.M."/>
            <person name="da Silva S.M."/>
            <person name="Costa D.A."/>
            <person name="Varela-Raposo A."/>
            <person name="Horacio E.C.A."/>
            <person name="Matos M."/>
            <person name="Flores O."/>
            <person name="Ruiz J.C."/>
            <person name="Rodrigues-Pousada C."/>
        </authorList>
    </citation>
    <scope>NUCLEOTIDE SEQUENCE [LARGE SCALE GENOMIC DNA]</scope>
    <source>
        <strain evidence="7">ATCC 19364 / DSM 1382 / NCIMB 9332 / VKM B-1759</strain>
    </source>
</reference>
<keyword evidence="4 5" id="KW-0671">Queuosine biosynthesis</keyword>
<sequence length="380" mass="41721">MRSTVELFPTHAATAATEAHRLETYDFTLPESAIARRPAQQREQARLLVCHRNAGRLEHRTVADLPALLPADAVLVVNNSRVAPARLFGHKETGGRVECLLLTPLPLLERAAQPASRATPGNWQEAPASALLRAAKRPRPGQRILFAEDLHAVMQQEQDFGMADIVLRWQGDLHGILNRIGQLPLPPYLEREPEAEDAERYQTIYARADKTGSVAAPTAGLHLTPAIRAACLARGMDWVEATLHVGYGTFSPVRTANILEHVMHSEYVELSEDAATTIATAKQAGRPVVAIGTTSCRILEGVHRACGRVQAHAGWTDIFLYPGESLHVVDHLVTNFHLPKSTLFMLVCAVAGTTFMHHAYGQALQEGYRFYSYGDAMCIL</sequence>
<dbReference type="KEGG" id="dgg:DGI_0868"/>
<evidence type="ECO:0000256" key="4">
    <source>
        <dbReference type="ARBA" id="ARBA00022785"/>
    </source>
</evidence>
<dbReference type="STRING" id="1121448.DGI_0868"/>
<dbReference type="PANTHER" id="PTHR30307:SF0">
    <property type="entry name" value="S-ADENOSYLMETHIONINE:TRNA RIBOSYLTRANSFERASE-ISOMERASE"/>
    <property type="match status" value="1"/>
</dbReference>
<comment type="function">
    <text evidence="5">Transfers and isomerizes the ribose moiety from AdoMet to the 7-aminomethyl group of 7-deazaguanine (preQ1-tRNA) to give epoxyqueuosine (oQ-tRNA).</text>
</comment>
<dbReference type="GO" id="GO:0008616">
    <property type="term" value="P:tRNA queuosine(34) biosynthetic process"/>
    <property type="evidence" value="ECO:0007669"/>
    <property type="project" value="UniProtKB-UniRule"/>
</dbReference>
<dbReference type="Gene3D" id="3.40.1780.10">
    <property type="entry name" value="QueA-like"/>
    <property type="match status" value="1"/>
</dbReference>
<dbReference type="AlphaFoldDB" id="T2G9G3"/>
<dbReference type="eggNOG" id="COG0809">
    <property type="taxonomic scope" value="Bacteria"/>
</dbReference>
<protein>
    <recommendedName>
        <fullName evidence="5">S-adenosylmethionine:tRNA ribosyltransferase-isomerase</fullName>
        <ecNumber evidence="5">2.4.99.17</ecNumber>
    </recommendedName>
    <alternativeName>
        <fullName evidence="5">Queuosine biosynthesis protein QueA</fullName>
    </alternativeName>
</protein>
<keyword evidence="2 5" id="KW-0808">Transferase</keyword>
<dbReference type="GO" id="GO:0051075">
    <property type="term" value="F:S-adenosylmethionine:tRNA ribosyltransferase-isomerase activity"/>
    <property type="evidence" value="ECO:0007669"/>
    <property type="project" value="UniProtKB-EC"/>
</dbReference>
<evidence type="ECO:0000256" key="3">
    <source>
        <dbReference type="ARBA" id="ARBA00022691"/>
    </source>
</evidence>
<dbReference type="Proteomes" id="UP000016587">
    <property type="component" value="Chromosome"/>
</dbReference>
<dbReference type="UniPathway" id="UPA00392"/>
<organism evidence="6 7">
    <name type="scientific">Megalodesulfovibrio gigas (strain ATCC 19364 / DSM 1382 / NCIMB 9332 / VKM B-1759)</name>
    <name type="common">Desulfovibrio gigas</name>
    <dbReference type="NCBI Taxonomy" id="1121448"/>
    <lineage>
        <taxon>Bacteria</taxon>
        <taxon>Pseudomonadati</taxon>
        <taxon>Thermodesulfobacteriota</taxon>
        <taxon>Desulfovibrionia</taxon>
        <taxon>Desulfovibrionales</taxon>
        <taxon>Desulfovibrionaceae</taxon>
        <taxon>Megalodesulfovibrio</taxon>
    </lineage>
</organism>
<comment type="subcellular location">
    <subcellularLocation>
        <location evidence="5">Cytoplasm</location>
    </subcellularLocation>
</comment>
<dbReference type="Pfam" id="PF02547">
    <property type="entry name" value="Queuosine_synth"/>
    <property type="match status" value="1"/>
</dbReference>
<comment type="catalytic activity">
    <reaction evidence="5">
        <text>7-aminomethyl-7-carbaguanosine(34) in tRNA + S-adenosyl-L-methionine = epoxyqueuosine(34) in tRNA + adenine + L-methionine + 2 H(+)</text>
        <dbReference type="Rhea" id="RHEA:32155"/>
        <dbReference type="Rhea" id="RHEA-COMP:10342"/>
        <dbReference type="Rhea" id="RHEA-COMP:18582"/>
        <dbReference type="ChEBI" id="CHEBI:15378"/>
        <dbReference type="ChEBI" id="CHEBI:16708"/>
        <dbReference type="ChEBI" id="CHEBI:57844"/>
        <dbReference type="ChEBI" id="CHEBI:59789"/>
        <dbReference type="ChEBI" id="CHEBI:82833"/>
        <dbReference type="ChEBI" id="CHEBI:194443"/>
        <dbReference type="EC" id="2.4.99.17"/>
    </reaction>
</comment>
<dbReference type="PATRIC" id="fig|1121448.10.peg.868"/>
<dbReference type="EC" id="2.4.99.17" evidence="5"/>
<dbReference type="InterPro" id="IPR042118">
    <property type="entry name" value="QueA_dom1"/>
</dbReference>
<comment type="similarity">
    <text evidence="5">Belongs to the QueA family.</text>
</comment>
<dbReference type="SUPFAM" id="SSF111337">
    <property type="entry name" value="QueA-like"/>
    <property type="match status" value="1"/>
</dbReference>
<dbReference type="PANTHER" id="PTHR30307">
    <property type="entry name" value="S-ADENOSYLMETHIONINE:TRNA RIBOSYLTRANSFERASE-ISOMERASE"/>
    <property type="match status" value="1"/>
</dbReference>
<keyword evidence="1 5" id="KW-0963">Cytoplasm</keyword>
<reference evidence="6 7" key="1">
    <citation type="journal article" date="2013" name="J. Bacteriol.">
        <title>Roles of HynAB and Ech, the only two hydrogenases found in the model sulfate reducer Desulfovibrio gigas.</title>
        <authorList>
            <person name="Morais-Silva F.O."/>
            <person name="Santos C.I."/>
            <person name="Rodrigues R."/>
            <person name="Pereira I.A."/>
            <person name="Rodrigues-Pousada C."/>
        </authorList>
    </citation>
    <scope>NUCLEOTIDE SEQUENCE [LARGE SCALE GENOMIC DNA]</scope>
    <source>
        <strain evidence="7">ATCC 19364 / DSM 1382 / NCIMB 9332 / VKM B-1759</strain>
    </source>
</reference>
<evidence type="ECO:0000256" key="2">
    <source>
        <dbReference type="ARBA" id="ARBA00022679"/>
    </source>
</evidence>
<evidence type="ECO:0000313" key="7">
    <source>
        <dbReference type="Proteomes" id="UP000016587"/>
    </source>
</evidence>
<dbReference type="EMBL" id="CP006585">
    <property type="protein sequence ID" value="AGW12761.1"/>
    <property type="molecule type" value="Genomic_DNA"/>
</dbReference>
<dbReference type="HAMAP" id="MF_00113">
    <property type="entry name" value="QueA"/>
    <property type="match status" value="1"/>
</dbReference>
<evidence type="ECO:0000256" key="1">
    <source>
        <dbReference type="ARBA" id="ARBA00022490"/>
    </source>
</evidence>
<evidence type="ECO:0000256" key="5">
    <source>
        <dbReference type="HAMAP-Rule" id="MF_00113"/>
    </source>
</evidence>